<comment type="caution">
    <text evidence="5">The sequence shown here is derived from an EMBL/GenBank/DDBJ whole genome shotgun (WGS) entry which is preliminary data.</text>
</comment>
<feature type="repeat" description="TPR" evidence="3">
    <location>
        <begin position="367"/>
        <end position="400"/>
    </location>
</feature>
<dbReference type="GO" id="GO:0046813">
    <property type="term" value="P:receptor-mediated virion attachment to host cell"/>
    <property type="evidence" value="ECO:0007669"/>
    <property type="project" value="TreeGrafter"/>
</dbReference>
<dbReference type="InterPro" id="IPR050498">
    <property type="entry name" value="Ycf3"/>
</dbReference>
<feature type="repeat" description="TPR" evidence="3">
    <location>
        <begin position="571"/>
        <end position="604"/>
    </location>
</feature>
<feature type="repeat" description="TPR" evidence="3">
    <location>
        <begin position="435"/>
        <end position="468"/>
    </location>
</feature>
<name>A0A928W3K6_9CYAN</name>
<dbReference type="InterPro" id="IPR013105">
    <property type="entry name" value="TPR_2"/>
</dbReference>
<organism evidence="5 6">
    <name type="scientific">Zarconia navalis LEGE 11467</name>
    <dbReference type="NCBI Taxonomy" id="1828826"/>
    <lineage>
        <taxon>Bacteria</taxon>
        <taxon>Bacillati</taxon>
        <taxon>Cyanobacteriota</taxon>
        <taxon>Cyanophyceae</taxon>
        <taxon>Oscillatoriophycideae</taxon>
        <taxon>Oscillatoriales</taxon>
        <taxon>Oscillatoriales incertae sedis</taxon>
        <taxon>Zarconia</taxon>
        <taxon>Zarconia navalis</taxon>
    </lineage>
</organism>
<dbReference type="CDD" id="cd14014">
    <property type="entry name" value="STKc_PknB_like"/>
    <property type="match status" value="1"/>
</dbReference>
<dbReference type="EMBL" id="JADEXN010000385">
    <property type="protein sequence ID" value="MBE9042570.1"/>
    <property type="molecule type" value="Genomic_DNA"/>
</dbReference>
<dbReference type="GO" id="GO:0005524">
    <property type="term" value="F:ATP binding"/>
    <property type="evidence" value="ECO:0007669"/>
    <property type="project" value="InterPro"/>
</dbReference>
<keyword evidence="6" id="KW-1185">Reference proteome</keyword>
<evidence type="ECO:0000256" key="3">
    <source>
        <dbReference type="PROSITE-ProRule" id="PRU00339"/>
    </source>
</evidence>
<gene>
    <name evidence="5" type="ORF">IQ235_17515</name>
</gene>
<dbReference type="SUPFAM" id="SSF48452">
    <property type="entry name" value="TPR-like"/>
    <property type="match status" value="2"/>
</dbReference>
<feature type="repeat" description="TPR" evidence="3">
    <location>
        <begin position="639"/>
        <end position="672"/>
    </location>
</feature>
<dbReference type="InterPro" id="IPR011009">
    <property type="entry name" value="Kinase-like_dom_sf"/>
</dbReference>
<dbReference type="RefSeq" id="WP_264322728.1">
    <property type="nucleotide sequence ID" value="NZ_JADEXN010000385.1"/>
</dbReference>
<evidence type="ECO:0000313" key="6">
    <source>
        <dbReference type="Proteomes" id="UP000621799"/>
    </source>
</evidence>
<keyword evidence="1" id="KW-0677">Repeat</keyword>
<feature type="repeat" description="TPR" evidence="3">
    <location>
        <begin position="605"/>
        <end position="638"/>
    </location>
</feature>
<accession>A0A928W3K6</accession>
<feature type="repeat" description="TPR" evidence="3">
    <location>
        <begin position="469"/>
        <end position="502"/>
    </location>
</feature>
<dbReference type="Gene3D" id="1.25.40.10">
    <property type="entry name" value="Tetratricopeptide repeat domain"/>
    <property type="match status" value="5"/>
</dbReference>
<proteinExistence type="predicted"/>
<feature type="repeat" description="TPR" evidence="3">
    <location>
        <begin position="673"/>
        <end position="706"/>
    </location>
</feature>
<dbReference type="Gene3D" id="3.30.200.20">
    <property type="entry name" value="Phosphorylase Kinase, domain 1"/>
    <property type="match status" value="1"/>
</dbReference>
<dbReference type="SUPFAM" id="SSF56112">
    <property type="entry name" value="Protein kinase-like (PK-like)"/>
    <property type="match status" value="1"/>
</dbReference>
<dbReference type="Pfam" id="PF00515">
    <property type="entry name" value="TPR_1"/>
    <property type="match status" value="2"/>
</dbReference>
<dbReference type="Pfam" id="PF07719">
    <property type="entry name" value="TPR_2"/>
    <property type="match status" value="1"/>
</dbReference>
<dbReference type="GO" id="GO:0004672">
    <property type="term" value="F:protein kinase activity"/>
    <property type="evidence" value="ECO:0007669"/>
    <property type="project" value="InterPro"/>
</dbReference>
<evidence type="ECO:0000259" key="4">
    <source>
        <dbReference type="PROSITE" id="PS50011"/>
    </source>
</evidence>
<dbReference type="Pfam" id="PF13414">
    <property type="entry name" value="TPR_11"/>
    <property type="match status" value="3"/>
</dbReference>
<dbReference type="AlphaFoldDB" id="A0A928W3K6"/>
<dbReference type="PANTHER" id="PTHR44858">
    <property type="entry name" value="TETRATRICOPEPTIDE REPEAT PROTEIN 6"/>
    <property type="match status" value="1"/>
</dbReference>
<evidence type="ECO:0000256" key="2">
    <source>
        <dbReference type="ARBA" id="ARBA00022803"/>
    </source>
</evidence>
<dbReference type="Pfam" id="PF00069">
    <property type="entry name" value="Pkinase"/>
    <property type="match status" value="1"/>
</dbReference>
<feature type="repeat" description="TPR" evidence="3">
    <location>
        <begin position="537"/>
        <end position="570"/>
    </location>
</feature>
<dbReference type="Gene3D" id="1.10.510.10">
    <property type="entry name" value="Transferase(Phosphotransferase) domain 1"/>
    <property type="match status" value="1"/>
</dbReference>
<dbReference type="InterPro" id="IPR000719">
    <property type="entry name" value="Prot_kinase_dom"/>
</dbReference>
<feature type="repeat" description="TPR" evidence="3">
    <location>
        <begin position="503"/>
        <end position="536"/>
    </location>
</feature>
<dbReference type="Proteomes" id="UP000621799">
    <property type="component" value="Unassembled WGS sequence"/>
</dbReference>
<dbReference type="PANTHER" id="PTHR44858:SF1">
    <property type="entry name" value="UDP-N-ACETYLGLUCOSAMINE--PEPTIDE N-ACETYLGLUCOSAMINYLTRANSFERASE SPINDLY-RELATED"/>
    <property type="match status" value="1"/>
</dbReference>
<dbReference type="InterPro" id="IPR011990">
    <property type="entry name" value="TPR-like_helical_dom_sf"/>
</dbReference>
<reference evidence="5" key="1">
    <citation type="submission" date="2020-10" db="EMBL/GenBank/DDBJ databases">
        <authorList>
            <person name="Castelo-Branco R."/>
            <person name="Eusebio N."/>
            <person name="Adriana R."/>
            <person name="Vieira A."/>
            <person name="Brugerolle De Fraissinette N."/>
            <person name="Rezende De Castro R."/>
            <person name="Schneider M.P."/>
            <person name="Vasconcelos V."/>
            <person name="Leao P.N."/>
        </authorList>
    </citation>
    <scope>NUCLEOTIDE SEQUENCE</scope>
    <source>
        <strain evidence="5">LEGE 11467</strain>
    </source>
</reference>
<dbReference type="InterPro" id="IPR019734">
    <property type="entry name" value="TPR_rpt"/>
</dbReference>
<feature type="domain" description="Protein kinase" evidence="4">
    <location>
        <begin position="32"/>
        <end position="289"/>
    </location>
</feature>
<dbReference type="PROSITE" id="PS50293">
    <property type="entry name" value="TPR_REGION"/>
    <property type="match status" value="4"/>
</dbReference>
<evidence type="ECO:0000313" key="5">
    <source>
        <dbReference type="EMBL" id="MBE9042570.1"/>
    </source>
</evidence>
<dbReference type="SMART" id="SM00220">
    <property type="entry name" value="S_TKc"/>
    <property type="match status" value="1"/>
</dbReference>
<keyword evidence="2 3" id="KW-0802">TPR repeat</keyword>
<feature type="repeat" description="TPR" evidence="3">
    <location>
        <begin position="401"/>
        <end position="434"/>
    </location>
</feature>
<dbReference type="GO" id="GO:0009279">
    <property type="term" value="C:cell outer membrane"/>
    <property type="evidence" value="ECO:0007669"/>
    <property type="project" value="TreeGrafter"/>
</dbReference>
<dbReference type="SMART" id="SM00028">
    <property type="entry name" value="TPR"/>
    <property type="match status" value="11"/>
</dbReference>
<dbReference type="PROSITE" id="PS50011">
    <property type="entry name" value="PROTEIN_KINASE_DOM"/>
    <property type="match status" value="1"/>
</dbReference>
<sequence>MNHSDSQNSLSNSRSKVTGEAAAIGQLLNKRYRIIKVLGSGSFGPTYLAADTHRPGLPHCVVKQLCPYASGVESLRTARRLFQKEAEILEKLGKHDRLPQLLAYFEENHQLYLVKEFIPGHPLTDEIVPGHPLTSSEVGEILRSVLEILVFVHGQGVIHRDIKPANLIRRQEDKALVLIDFGSVKEIGNLINGDRTRTVAAGTPVYMPVEQFQGNPQFNSDLYALGTIAVQALTGLSAQSLPKLQNLESRVCWRDRCQVEAGLADIIDKMVEYSSGQRYGSASEVLSALDEMEAEVTRMPSSTASTVKTDASKASILVRAIPGSSFHPQQKPSRSWILRRAGLGAVVLILLGAGGWGLKMLPGLGNVEKLYLLGEEKMTEGDESGALADFDRAISIAPEEATGYYKRGNAHYDLGNLDEAIADYTQAIQLDPTQVDFYYNRGWARSQLKDFQGAIDDFDRAIELKPNDADAFYQRGLAAYDLGDYQAAINDYTQAILFDAENPNAYQSRGLAYSALGDKQKAMADYTQAIAVDAENPMAYYSRGRARYALGDYTGALEDYTRTLELDDRNADAYTNRCSVQLNLGKYDRAIADCTRGLEIDPRAWVAYSNRCVARYNLQQYPEAIEDCTQALELSPNHAKAYSNRGMARTALGQIEAAIDDYTQAIRLNPHDAVAYSNRGLAYAESKDYRKAIEDQTQAIRLNPELGVAYFNRGTIRRQMNDRPGAIEDFQRAATTCLDRGMVSCYDNAQSEIGQLK</sequence>
<dbReference type="PROSITE" id="PS50005">
    <property type="entry name" value="TPR"/>
    <property type="match status" value="10"/>
</dbReference>
<protein>
    <submittedName>
        <fullName evidence="5">Tetratricopeptide repeat protein</fullName>
    </submittedName>
</protein>
<evidence type="ECO:0000256" key="1">
    <source>
        <dbReference type="ARBA" id="ARBA00022737"/>
    </source>
</evidence>